<keyword evidence="2" id="KW-1185">Reference proteome</keyword>
<reference evidence="2" key="2">
    <citation type="submission" date="2014-05" db="EMBL/GenBank/DDBJ databases">
        <title>The genome and life-stage specific transcriptomes of Globodera pallida elucidate key aspects of plant parasitism by a cyst nematode.</title>
        <authorList>
            <person name="Cotton J.A."/>
            <person name="Lilley C.J."/>
            <person name="Jones L.M."/>
            <person name="Kikuchi T."/>
            <person name="Reid A.J."/>
            <person name="Thorpe P."/>
            <person name="Tsai I.J."/>
            <person name="Beasley H."/>
            <person name="Blok V."/>
            <person name="Cock P.J.A."/>
            <person name="Van den Akker S.E."/>
            <person name="Holroyd N."/>
            <person name="Hunt M."/>
            <person name="Mantelin S."/>
            <person name="Naghra H."/>
            <person name="Pain A."/>
            <person name="Palomares-Rius J.E."/>
            <person name="Zarowiecki M."/>
            <person name="Berriman M."/>
            <person name="Jones J.T."/>
            <person name="Urwin P.E."/>
        </authorList>
    </citation>
    <scope>NUCLEOTIDE SEQUENCE [LARGE SCALE GENOMIC DNA]</scope>
    <source>
        <strain evidence="2">Lindley</strain>
    </source>
</reference>
<reference evidence="2" key="1">
    <citation type="submission" date="2013-12" db="EMBL/GenBank/DDBJ databases">
        <authorList>
            <person name="Aslett M."/>
        </authorList>
    </citation>
    <scope>NUCLEOTIDE SEQUENCE [LARGE SCALE GENOMIC DNA]</scope>
    <source>
        <strain evidence="2">Lindley</strain>
    </source>
</reference>
<accession>A0A183CC58</accession>
<feature type="transmembrane region" description="Helical" evidence="1">
    <location>
        <begin position="104"/>
        <end position="122"/>
    </location>
</feature>
<protein>
    <submittedName>
        <fullName evidence="3">DUF148 domain-containing protein</fullName>
    </submittedName>
</protein>
<keyword evidence="1" id="KW-0472">Membrane</keyword>
<name>A0A183CC58_GLOPA</name>
<evidence type="ECO:0000313" key="3">
    <source>
        <dbReference type="WBParaSite" id="GPLIN_001045900"/>
    </source>
</evidence>
<dbReference type="AlphaFoldDB" id="A0A183CC58"/>
<sequence>MVALKRWQTSGKPSRSKEFASGKVAKGVKSMSVLVAAAWAFGRFFPLKCKTEDNSGEKKDDNEGELNVQTFSETESLGQREAIGRVSIVRTCIKIGKRIVGQRSSGFGTTFAALFIVMLFSGCCGQESMPNDGVNTSPALDRAGLEKSIQNKLSSENWYSSYLAIGIVIVVAKVTTIETDIKGMETKLVADMASFKKETIAANKAGVEKLKNEILRAMAPLTTEMVLVEKRVAANEKETRSGFQLVNDEIKVFKDAFGELKITMTAIQNMLEKRK</sequence>
<evidence type="ECO:0000313" key="2">
    <source>
        <dbReference type="Proteomes" id="UP000050741"/>
    </source>
</evidence>
<organism evidence="2 3">
    <name type="scientific">Globodera pallida</name>
    <name type="common">Potato cyst nematode worm</name>
    <name type="synonym">Heterodera pallida</name>
    <dbReference type="NCBI Taxonomy" id="36090"/>
    <lineage>
        <taxon>Eukaryota</taxon>
        <taxon>Metazoa</taxon>
        <taxon>Ecdysozoa</taxon>
        <taxon>Nematoda</taxon>
        <taxon>Chromadorea</taxon>
        <taxon>Rhabditida</taxon>
        <taxon>Tylenchina</taxon>
        <taxon>Tylenchomorpha</taxon>
        <taxon>Tylenchoidea</taxon>
        <taxon>Heteroderidae</taxon>
        <taxon>Heteroderinae</taxon>
        <taxon>Globodera</taxon>
    </lineage>
</organism>
<dbReference type="Proteomes" id="UP000050741">
    <property type="component" value="Unassembled WGS sequence"/>
</dbReference>
<keyword evidence="1" id="KW-1133">Transmembrane helix</keyword>
<dbReference type="WBParaSite" id="GPLIN_001045900">
    <property type="protein sequence ID" value="GPLIN_001045900"/>
    <property type="gene ID" value="GPLIN_001045900"/>
</dbReference>
<evidence type="ECO:0000256" key="1">
    <source>
        <dbReference type="SAM" id="Phobius"/>
    </source>
</evidence>
<reference evidence="3" key="3">
    <citation type="submission" date="2016-06" db="UniProtKB">
        <authorList>
            <consortium name="WormBaseParasite"/>
        </authorList>
    </citation>
    <scope>IDENTIFICATION</scope>
</reference>
<proteinExistence type="predicted"/>
<keyword evidence="1" id="KW-0812">Transmembrane</keyword>